<dbReference type="PROSITE" id="PS50893">
    <property type="entry name" value="ABC_TRANSPORTER_2"/>
    <property type="match status" value="1"/>
</dbReference>
<organism evidence="6 7">
    <name type="scientific">Berryella intestinalis</name>
    <dbReference type="NCBI Taxonomy" id="1531429"/>
    <lineage>
        <taxon>Bacteria</taxon>
        <taxon>Bacillati</taxon>
        <taxon>Actinomycetota</taxon>
        <taxon>Coriobacteriia</taxon>
        <taxon>Eggerthellales</taxon>
        <taxon>Eggerthellaceae</taxon>
        <taxon>Berryella</taxon>
    </lineage>
</organism>
<keyword evidence="2" id="KW-0813">Transport</keyword>
<dbReference type="SUPFAM" id="SSF52540">
    <property type="entry name" value="P-loop containing nucleoside triphosphate hydrolases"/>
    <property type="match status" value="1"/>
</dbReference>
<evidence type="ECO:0000259" key="5">
    <source>
        <dbReference type="PROSITE" id="PS50893"/>
    </source>
</evidence>
<keyword evidence="4" id="KW-0067">ATP-binding</keyword>
<evidence type="ECO:0000313" key="7">
    <source>
        <dbReference type="Proteomes" id="UP000031121"/>
    </source>
</evidence>
<comment type="similarity">
    <text evidence="1">Belongs to the ABC transporter superfamily.</text>
</comment>
<dbReference type="AlphaFoldDB" id="A0A0A8B1Q3"/>
<keyword evidence="7" id="KW-1185">Reference proteome</keyword>
<protein>
    <submittedName>
        <fullName evidence="6">ABC transporter</fullName>
    </submittedName>
</protein>
<reference evidence="6 7" key="2">
    <citation type="journal article" date="2015" name="Genome Announc.">
        <title>Complete Genome Sequence of Coriobacteriaceae Strain 68-1-3, a Novel Mucus-Degrading Isolate from the Swine Intestinal Tract.</title>
        <authorList>
            <person name="Looft T."/>
            <person name="Bayles D.O."/>
            <person name="Alt D.P."/>
            <person name="Stanton T.B."/>
        </authorList>
    </citation>
    <scope>NUCLEOTIDE SEQUENCE [LARGE SCALE GENOMIC DNA]</scope>
    <source>
        <strain evidence="6 7">68-1-3</strain>
    </source>
</reference>
<evidence type="ECO:0000256" key="2">
    <source>
        <dbReference type="ARBA" id="ARBA00022448"/>
    </source>
</evidence>
<dbReference type="CDD" id="cd03225">
    <property type="entry name" value="ABC_cobalt_CbiO_domain1"/>
    <property type="match status" value="1"/>
</dbReference>
<sequence length="272" mass="29393">MQGAGGHGSPAPFICIEDAVVQRAGRAILSIDSLKIAEGESVAIIGPNGSGKSTLVGLIARTLLPLHRDNPPVVFRGQPRITLSEIRSLVGVVSSTMQEETSVHLPALDIVAGGVEGTLGLRPRMDERDVARARRIAWECMEQIGIADLAERDMLTLSTGQARRVLIARALAGNPTALCFDEPCTGLDPEGMHYVRRTMRHVVQAGHPLVLVTHYLDDIVPEIKRVIALKDGHVFADGPKEEILTDRLMSALFDLSVLVTNIQGRYSLVTAY</sequence>
<dbReference type="Pfam" id="PF00005">
    <property type="entry name" value="ABC_tran"/>
    <property type="match status" value="1"/>
</dbReference>
<dbReference type="InterPro" id="IPR003593">
    <property type="entry name" value="AAA+_ATPase"/>
</dbReference>
<dbReference type="InterPro" id="IPR027417">
    <property type="entry name" value="P-loop_NTPase"/>
</dbReference>
<gene>
    <name evidence="6" type="ORF">JI75_00065</name>
</gene>
<dbReference type="Gene3D" id="3.40.50.300">
    <property type="entry name" value="P-loop containing nucleotide triphosphate hydrolases"/>
    <property type="match status" value="1"/>
</dbReference>
<dbReference type="InterPro" id="IPR003439">
    <property type="entry name" value="ABC_transporter-like_ATP-bd"/>
</dbReference>
<dbReference type="STRING" id="1531429.JI75_00065"/>
<dbReference type="EMBL" id="CP009302">
    <property type="protein sequence ID" value="AJC11340.1"/>
    <property type="molecule type" value="Genomic_DNA"/>
</dbReference>
<dbReference type="GO" id="GO:0005524">
    <property type="term" value="F:ATP binding"/>
    <property type="evidence" value="ECO:0007669"/>
    <property type="project" value="UniProtKB-KW"/>
</dbReference>
<feature type="domain" description="ABC transporter" evidence="5">
    <location>
        <begin position="14"/>
        <end position="256"/>
    </location>
</feature>
<dbReference type="PANTHER" id="PTHR43553">
    <property type="entry name" value="HEAVY METAL TRANSPORTER"/>
    <property type="match status" value="1"/>
</dbReference>
<dbReference type="HOGENOM" id="CLU_000604_1_11_11"/>
<dbReference type="Proteomes" id="UP000031121">
    <property type="component" value="Chromosome"/>
</dbReference>
<dbReference type="InterPro" id="IPR015856">
    <property type="entry name" value="ABC_transpr_CbiO/EcfA_su"/>
</dbReference>
<dbReference type="OrthoDB" id="3175865at2"/>
<name>A0A0A8B1Q3_9ACTN</name>
<evidence type="ECO:0000256" key="3">
    <source>
        <dbReference type="ARBA" id="ARBA00022741"/>
    </source>
</evidence>
<dbReference type="InterPro" id="IPR050095">
    <property type="entry name" value="ECF_ABC_transporter_ATP-bd"/>
</dbReference>
<evidence type="ECO:0000256" key="1">
    <source>
        <dbReference type="ARBA" id="ARBA00005417"/>
    </source>
</evidence>
<dbReference type="SMART" id="SM00382">
    <property type="entry name" value="AAA"/>
    <property type="match status" value="1"/>
</dbReference>
<dbReference type="GO" id="GO:0042626">
    <property type="term" value="F:ATPase-coupled transmembrane transporter activity"/>
    <property type="evidence" value="ECO:0007669"/>
    <property type="project" value="TreeGrafter"/>
</dbReference>
<proteinExistence type="inferred from homology"/>
<dbReference type="KEGG" id="cbac:JI75_00065"/>
<evidence type="ECO:0000256" key="4">
    <source>
        <dbReference type="ARBA" id="ARBA00022840"/>
    </source>
</evidence>
<dbReference type="GO" id="GO:0016887">
    <property type="term" value="F:ATP hydrolysis activity"/>
    <property type="evidence" value="ECO:0007669"/>
    <property type="project" value="InterPro"/>
</dbReference>
<keyword evidence="3" id="KW-0547">Nucleotide-binding</keyword>
<evidence type="ECO:0000313" key="6">
    <source>
        <dbReference type="EMBL" id="AJC11340.1"/>
    </source>
</evidence>
<dbReference type="GO" id="GO:0043190">
    <property type="term" value="C:ATP-binding cassette (ABC) transporter complex"/>
    <property type="evidence" value="ECO:0007669"/>
    <property type="project" value="TreeGrafter"/>
</dbReference>
<accession>A0A0A8B1Q3</accession>
<reference evidence="7" key="1">
    <citation type="submission" date="2014-08" db="EMBL/GenBank/DDBJ databases">
        <title>Coriobacteriaceae sp. complete genome.</title>
        <authorList>
            <person name="Looft T."/>
            <person name="Bayles D.O."/>
            <person name="Stanton T.B."/>
        </authorList>
    </citation>
    <scope>NUCLEOTIDE SEQUENCE [LARGE SCALE GENOMIC DNA]</scope>
    <source>
        <strain evidence="7">68-1-3</strain>
    </source>
</reference>
<dbReference type="PANTHER" id="PTHR43553:SF3">
    <property type="entry name" value="ABC TRANSPORTER ATP-BINDING PROTEIN MODF"/>
    <property type="match status" value="1"/>
</dbReference>